<comment type="caution">
    <text evidence="2">The sequence shown here is derived from an EMBL/GenBank/DDBJ whole genome shotgun (WGS) entry which is preliminary data.</text>
</comment>
<reference evidence="2" key="1">
    <citation type="submission" date="2023-03" db="EMBL/GenBank/DDBJ databases">
        <title>Chitinimonas shenzhenensis gen. nov., sp. nov., a novel member of family Burkholderiaceae isolated from activated sludge collected in Shen Zhen, China.</title>
        <authorList>
            <person name="Wang X."/>
        </authorList>
    </citation>
    <scope>NUCLEOTIDE SEQUENCE</scope>
    <source>
        <strain evidence="2">DQS-5</strain>
    </source>
</reference>
<dbReference type="EMBL" id="JARRAF010000051">
    <property type="protein sequence ID" value="MDK2126788.1"/>
    <property type="molecule type" value="Genomic_DNA"/>
</dbReference>
<organism evidence="2 3">
    <name type="scientific">Parachitinimonas caeni</name>
    <dbReference type="NCBI Taxonomy" id="3031301"/>
    <lineage>
        <taxon>Bacteria</taxon>
        <taxon>Pseudomonadati</taxon>
        <taxon>Pseudomonadota</taxon>
        <taxon>Betaproteobacteria</taxon>
        <taxon>Neisseriales</taxon>
        <taxon>Chitinibacteraceae</taxon>
        <taxon>Parachitinimonas</taxon>
    </lineage>
</organism>
<keyword evidence="1" id="KW-0812">Transmembrane</keyword>
<dbReference type="RefSeq" id="WP_284103110.1">
    <property type="nucleotide sequence ID" value="NZ_JARRAF010000051.1"/>
</dbReference>
<evidence type="ECO:0008006" key="4">
    <source>
        <dbReference type="Google" id="ProtNLM"/>
    </source>
</evidence>
<proteinExistence type="predicted"/>
<protein>
    <recommendedName>
        <fullName evidence="4">5-bromo-4-chloroindolyl phosphate hydrolysis protein</fullName>
    </recommendedName>
</protein>
<accession>A0ABT7E5Z8</accession>
<dbReference type="Proteomes" id="UP001172778">
    <property type="component" value="Unassembled WGS sequence"/>
</dbReference>
<feature type="transmembrane region" description="Helical" evidence="1">
    <location>
        <begin position="41"/>
        <end position="58"/>
    </location>
</feature>
<sequence length="209" mass="22820">MPELSLRYRLLLFLYSNSNIAGCVLALFGLGLYFGGIIDRGWGLITAGLYGMGWIGWYRRKAEVGPMATDMSAEMLHDAFTRLVATAKTLPPEAKSKLTSIEQRLAGLLPRLAELRESADARAAHTISQTVLSYLPDAINRYLKLPPAFAALHVVTDGKTPTKLLIEQLGVLDQTLGEIETNLYSGDAVALAANGRFLSDKFGNTRSLF</sequence>
<keyword evidence="3" id="KW-1185">Reference proteome</keyword>
<keyword evidence="1" id="KW-0472">Membrane</keyword>
<evidence type="ECO:0000313" key="2">
    <source>
        <dbReference type="EMBL" id="MDK2126788.1"/>
    </source>
</evidence>
<evidence type="ECO:0000256" key="1">
    <source>
        <dbReference type="SAM" id="Phobius"/>
    </source>
</evidence>
<name>A0ABT7E5Z8_9NEIS</name>
<gene>
    <name evidence="2" type="ORF">PZA18_22330</name>
</gene>
<feature type="transmembrane region" description="Helical" evidence="1">
    <location>
        <begin position="12"/>
        <end position="35"/>
    </location>
</feature>
<evidence type="ECO:0000313" key="3">
    <source>
        <dbReference type="Proteomes" id="UP001172778"/>
    </source>
</evidence>
<keyword evidence="1" id="KW-1133">Transmembrane helix</keyword>